<keyword evidence="1" id="KW-1133">Transmembrane helix</keyword>
<dbReference type="Pfam" id="PF05795">
    <property type="entry name" value="Plasmodium_Vir"/>
    <property type="match status" value="2"/>
</dbReference>
<protein>
    <submittedName>
        <fullName evidence="2">PIR protein</fullName>
    </submittedName>
</protein>
<accession>A0A1D3KWD4</accession>
<name>A0A1D3KWD4_PLAOA</name>
<dbReference type="VEuPathDB" id="PlasmoDB:PocGH01_00212900"/>
<keyword evidence="3" id="KW-1185">Reference proteome</keyword>
<proteinExistence type="predicted"/>
<dbReference type="EMBL" id="FLRI01000552">
    <property type="protein sequence ID" value="SCA48177.1"/>
    <property type="molecule type" value="Genomic_DNA"/>
</dbReference>
<dbReference type="Proteomes" id="UP000242942">
    <property type="component" value="Unassembled WGS sequence"/>
</dbReference>
<evidence type="ECO:0000313" key="2">
    <source>
        <dbReference type="EMBL" id="SCA48177.1"/>
    </source>
</evidence>
<keyword evidence="1" id="KW-0812">Transmembrane</keyword>
<gene>
    <name evidence="2" type="primary">PocGH01_00212900</name>
    <name evidence="2" type="ORF">POCGH01_00212900</name>
</gene>
<feature type="transmembrane region" description="Helical" evidence="1">
    <location>
        <begin position="278"/>
        <end position="297"/>
    </location>
</feature>
<organism evidence="2 3">
    <name type="scientific">Plasmodium ovale</name>
    <name type="common">malaria parasite P. ovale</name>
    <dbReference type="NCBI Taxonomy" id="36330"/>
    <lineage>
        <taxon>Eukaryota</taxon>
        <taxon>Sar</taxon>
        <taxon>Alveolata</taxon>
        <taxon>Apicomplexa</taxon>
        <taxon>Aconoidasida</taxon>
        <taxon>Haemosporida</taxon>
        <taxon>Plasmodiidae</taxon>
        <taxon>Plasmodium</taxon>
        <taxon>Plasmodium (Plasmodium)</taxon>
    </lineage>
</organism>
<evidence type="ECO:0000313" key="3">
    <source>
        <dbReference type="Proteomes" id="UP000242942"/>
    </source>
</evidence>
<dbReference type="InterPro" id="IPR008780">
    <property type="entry name" value="Plasmodium_Vir"/>
</dbReference>
<sequence length="352" mass="41325">MEAQEPISKAELSFEIYNKFNSKFVPCTYCKFCDDEKESLLEKQETWVINLCYQLARNLQFISDRDFTDPNIKDKHCKELTYWVNDEIINAHGISELSKYGKIISKLHRPWNLIISSSNADKDKICKTDTFIYNFAEENLKKKMDDYCKNYPIISQELDKNDADCKPYYKYLTESSSVHKEIIKGCRKLEGKEYCPPNGDNCLYHPPSEFLNKNACKIINDARSIETKADEKEMTCAPCPLCPIGRVKEEMDSEGDLETHRETIPVESTSFDFSDKRAIFLLVFSVWGILLTLFLFYKKTPFGSWFKNFLRRKKVIQNNFKENEFHEFLDEDYDTADSNIENRRYGLTYNPT</sequence>
<dbReference type="OrthoDB" id="10295507at2759"/>
<reference evidence="2 3" key="1">
    <citation type="submission" date="2016-06" db="EMBL/GenBank/DDBJ databases">
        <authorList>
            <consortium name="Pathogen Informatics"/>
        </authorList>
    </citation>
    <scope>NUCLEOTIDE SEQUENCE [LARGE SCALE GENOMIC DNA]</scope>
    <source>
        <strain evidence="2">PocGH01</strain>
    </source>
</reference>
<keyword evidence="1" id="KW-0472">Membrane</keyword>
<dbReference type="AlphaFoldDB" id="A0A1D3KWD4"/>
<evidence type="ECO:0000256" key="1">
    <source>
        <dbReference type="SAM" id="Phobius"/>
    </source>
</evidence>
<dbReference type="VEuPathDB" id="PlasmoDB:POWCR01_000007300"/>